<protein>
    <submittedName>
        <fullName evidence="2">N-acetyl-D-glucosamine kinase</fullName>
        <ecNumber evidence="2">2.7.1.59</ecNumber>
    </submittedName>
</protein>
<dbReference type="STRING" id="1280514.AXFE_19460"/>
<dbReference type="Pfam" id="PF00480">
    <property type="entry name" value="ROK"/>
    <property type="match status" value="1"/>
</dbReference>
<reference evidence="2 3" key="1">
    <citation type="submission" date="2015-01" db="EMBL/GenBank/DDBJ databases">
        <title>Draft genome of the acidophilic iron oxidizer Acidithrix ferrooxidans strain Py-F3.</title>
        <authorList>
            <person name="Poehlein A."/>
            <person name="Eisen S."/>
            <person name="Schloemann M."/>
            <person name="Johnson B.D."/>
            <person name="Daniel R."/>
            <person name="Muehling M."/>
        </authorList>
    </citation>
    <scope>NUCLEOTIDE SEQUENCE [LARGE SCALE GENOMIC DNA]</scope>
    <source>
        <strain evidence="2 3">Py-F3</strain>
    </source>
</reference>
<dbReference type="InterPro" id="IPR043129">
    <property type="entry name" value="ATPase_NBD"/>
</dbReference>
<dbReference type="InterPro" id="IPR000600">
    <property type="entry name" value="ROK"/>
</dbReference>
<organism evidence="2 3">
    <name type="scientific">Acidithrix ferrooxidans</name>
    <dbReference type="NCBI Taxonomy" id="1280514"/>
    <lineage>
        <taxon>Bacteria</taxon>
        <taxon>Bacillati</taxon>
        <taxon>Actinomycetota</taxon>
        <taxon>Acidimicrobiia</taxon>
        <taxon>Acidimicrobiales</taxon>
        <taxon>Acidimicrobiaceae</taxon>
        <taxon>Acidithrix</taxon>
    </lineage>
</organism>
<comment type="similarity">
    <text evidence="1">Belongs to the ROK (NagC/XylR) family.</text>
</comment>
<comment type="caution">
    <text evidence="2">The sequence shown here is derived from an EMBL/GenBank/DDBJ whole genome shotgun (WGS) entry which is preliminary data.</text>
</comment>
<dbReference type="PANTHER" id="PTHR18964">
    <property type="entry name" value="ROK (REPRESSOR, ORF, KINASE) FAMILY"/>
    <property type="match status" value="1"/>
</dbReference>
<evidence type="ECO:0000313" key="3">
    <source>
        <dbReference type="Proteomes" id="UP000032360"/>
    </source>
</evidence>
<dbReference type="PANTHER" id="PTHR18964:SF149">
    <property type="entry name" value="BIFUNCTIONAL UDP-N-ACETYLGLUCOSAMINE 2-EPIMERASE_N-ACETYLMANNOSAMINE KINASE"/>
    <property type="match status" value="1"/>
</dbReference>
<dbReference type="Gene3D" id="3.30.420.40">
    <property type="match status" value="2"/>
</dbReference>
<dbReference type="PROSITE" id="PS01125">
    <property type="entry name" value="ROK"/>
    <property type="match status" value="1"/>
</dbReference>
<dbReference type="InterPro" id="IPR049874">
    <property type="entry name" value="ROK_cs"/>
</dbReference>
<accession>A0A0D8HH28</accession>
<dbReference type="SUPFAM" id="SSF53067">
    <property type="entry name" value="Actin-like ATPase domain"/>
    <property type="match status" value="1"/>
</dbReference>
<dbReference type="RefSeq" id="WP_052605596.1">
    <property type="nucleotide sequence ID" value="NZ_JXYS01000061.1"/>
</dbReference>
<dbReference type="Proteomes" id="UP000032360">
    <property type="component" value="Unassembled WGS sequence"/>
</dbReference>
<dbReference type="GO" id="GO:0045127">
    <property type="term" value="F:N-acetylglucosamine kinase activity"/>
    <property type="evidence" value="ECO:0007669"/>
    <property type="project" value="UniProtKB-EC"/>
</dbReference>
<dbReference type="AlphaFoldDB" id="A0A0D8HH28"/>
<evidence type="ECO:0000313" key="2">
    <source>
        <dbReference type="EMBL" id="KJF17233.1"/>
    </source>
</evidence>
<sequence length="308" mass="32390">MLSFRVGFDLGGTKLAGVLVDQNLKPVASCFVPAPTHGQWLGEAMMDVIGRLCMTAKIVPGQIEAVGVGLPALIAPGGAIQSCAHLPSLVGMDIQNEIQSAGRWRVHLENDVNCAAVTAMANHGSSFLLLTIGTGIGGALVEDGNLRRGFRGFAGEFGHMVIAVGGDQCVCGKRGCAEVYASGSFLASRARRAMEQGRLNEIPDDADATSITWTKRIFEIAATNLVANRIVEEFCSYLAVVISNLIEATDAKMVLIGGGVSASFDLFEEQLNHAYLLAMPSDRLRQDIVFQAIEFGPLAGAIGAAAIA</sequence>
<gene>
    <name evidence="2" type="primary">nagK</name>
    <name evidence="2" type="ORF">AXFE_19460</name>
</gene>
<dbReference type="EC" id="2.7.1.59" evidence="2"/>
<keyword evidence="3" id="KW-1185">Reference proteome</keyword>
<name>A0A0D8HH28_9ACTN</name>
<keyword evidence="2" id="KW-0808">Transferase</keyword>
<keyword evidence="2" id="KW-0418">Kinase</keyword>
<proteinExistence type="inferred from homology"/>
<evidence type="ECO:0000256" key="1">
    <source>
        <dbReference type="ARBA" id="ARBA00006479"/>
    </source>
</evidence>
<dbReference type="OrthoDB" id="9810372at2"/>
<dbReference type="EMBL" id="JXYS01000061">
    <property type="protein sequence ID" value="KJF17233.1"/>
    <property type="molecule type" value="Genomic_DNA"/>
</dbReference>